<dbReference type="GO" id="GO:0015949">
    <property type="term" value="P:nucleobase-containing small molecule interconversion"/>
    <property type="evidence" value="ECO:0007669"/>
    <property type="project" value="TreeGrafter"/>
</dbReference>
<keyword evidence="3 8" id="KW-0547">Nucleotide-binding</keyword>
<comment type="similarity">
    <text evidence="1 8">Belongs to the cytidylate kinase family. Type 1 subfamily.</text>
</comment>
<comment type="catalytic activity">
    <reaction evidence="6 8">
        <text>dCMP + ATP = dCDP + ADP</text>
        <dbReference type="Rhea" id="RHEA:25094"/>
        <dbReference type="ChEBI" id="CHEBI:30616"/>
        <dbReference type="ChEBI" id="CHEBI:57566"/>
        <dbReference type="ChEBI" id="CHEBI:58593"/>
        <dbReference type="ChEBI" id="CHEBI:456216"/>
        <dbReference type="EC" id="2.7.4.25"/>
    </reaction>
</comment>
<evidence type="ECO:0000256" key="1">
    <source>
        <dbReference type="ARBA" id="ARBA00009427"/>
    </source>
</evidence>
<keyword evidence="2 8" id="KW-0808">Transferase</keyword>
<name>A0A9D1W7S2_9SPHI</name>
<evidence type="ECO:0000256" key="6">
    <source>
        <dbReference type="ARBA" id="ARBA00047615"/>
    </source>
</evidence>
<organism evidence="10 11">
    <name type="scientific">Candidatus Sphingobacterium stercoripullorum</name>
    <dbReference type="NCBI Taxonomy" id="2838759"/>
    <lineage>
        <taxon>Bacteria</taxon>
        <taxon>Pseudomonadati</taxon>
        <taxon>Bacteroidota</taxon>
        <taxon>Sphingobacteriia</taxon>
        <taxon>Sphingobacteriales</taxon>
        <taxon>Sphingobacteriaceae</taxon>
        <taxon>Sphingobacterium</taxon>
    </lineage>
</organism>
<dbReference type="InterPro" id="IPR027417">
    <property type="entry name" value="P-loop_NTPase"/>
</dbReference>
<dbReference type="EMBL" id="DXEZ01000099">
    <property type="protein sequence ID" value="HIX54046.1"/>
    <property type="molecule type" value="Genomic_DNA"/>
</dbReference>
<dbReference type="Gene3D" id="3.40.50.300">
    <property type="entry name" value="P-loop containing nucleotide triphosphate hydrolases"/>
    <property type="match status" value="1"/>
</dbReference>
<accession>A0A9D1W7S2</accession>
<keyword evidence="8" id="KW-0963">Cytoplasm</keyword>
<gene>
    <name evidence="8 10" type="primary">cmk</name>
    <name evidence="10" type="ORF">H9853_03400</name>
</gene>
<dbReference type="SUPFAM" id="SSF52540">
    <property type="entry name" value="P-loop containing nucleoside triphosphate hydrolases"/>
    <property type="match status" value="1"/>
</dbReference>
<dbReference type="CDD" id="cd02020">
    <property type="entry name" value="CMPK"/>
    <property type="match status" value="1"/>
</dbReference>
<proteinExistence type="inferred from homology"/>
<evidence type="ECO:0000256" key="8">
    <source>
        <dbReference type="HAMAP-Rule" id="MF_00238"/>
    </source>
</evidence>
<evidence type="ECO:0000256" key="3">
    <source>
        <dbReference type="ARBA" id="ARBA00022741"/>
    </source>
</evidence>
<dbReference type="GO" id="GO:0005829">
    <property type="term" value="C:cytosol"/>
    <property type="evidence" value="ECO:0007669"/>
    <property type="project" value="TreeGrafter"/>
</dbReference>
<evidence type="ECO:0000313" key="10">
    <source>
        <dbReference type="EMBL" id="HIX54046.1"/>
    </source>
</evidence>
<dbReference type="InterPro" id="IPR003136">
    <property type="entry name" value="Cytidylate_kin"/>
</dbReference>
<dbReference type="Proteomes" id="UP000824156">
    <property type="component" value="Unassembled WGS sequence"/>
</dbReference>
<evidence type="ECO:0000256" key="7">
    <source>
        <dbReference type="ARBA" id="ARBA00048478"/>
    </source>
</evidence>
<dbReference type="EC" id="2.7.4.25" evidence="8"/>
<evidence type="ECO:0000256" key="5">
    <source>
        <dbReference type="ARBA" id="ARBA00022840"/>
    </source>
</evidence>
<reference evidence="10" key="1">
    <citation type="journal article" date="2021" name="PeerJ">
        <title>Extensive microbial diversity within the chicken gut microbiome revealed by metagenomics and culture.</title>
        <authorList>
            <person name="Gilroy R."/>
            <person name="Ravi A."/>
            <person name="Getino M."/>
            <person name="Pursley I."/>
            <person name="Horton D.L."/>
            <person name="Alikhan N.F."/>
            <person name="Baker D."/>
            <person name="Gharbi K."/>
            <person name="Hall N."/>
            <person name="Watson M."/>
            <person name="Adriaenssens E.M."/>
            <person name="Foster-Nyarko E."/>
            <person name="Jarju S."/>
            <person name="Secka A."/>
            <person name="Antonio M."/>
            <person name="Oren A."/>
            <person name="Chaudhuri R.R."/>
            <person name="La Ragione R."/>
            <person name="Hildebrand F."/>
            <person name="Pallen M.J."/>
        </authorList>
    </citation>
    <scope>NUCLEOTIDE SEQUENCE</scope>
    <source>
        <strain evidence="10">1719</strain>
    </source>
</reference>
<dbReference type="PANTHER" id="PTHR21299:SF2">
    <property type="entry name" value="CYTIDYLATE KINASE"/>
    <property type="match status" value="1"/>
</dbReference>
<dbReference type="GO" id="GO:0036431">
    <property type="term" value="F:dCMP kinase activity"/>
    <property type="evidence" value="ECO:0007669"/>
    <property type="project" value="InterPro"/>
</dbReference>
<dbReference type="PANTHER" id="PTHR21299">
    <property type="entry name" value="CYTIDYLATE KINASE/PANTOATE-BETA-ALANINE LIGASE"/>
    <property type="match status" value="1"/>
</dbReference>
<keyword evidence="4 8" id="KW-0418">Kinase</keyword>
<evidence type="ECO:0000256" key="4">
    <source>
        <dbReference type="ARBA" id="ARBA00022777"/>
    </source>
</evidence>
<feature type="domain" description="Cytidylate kinase" evidence="9">
    <location>
        <begin position="8"/>
        <end position="219"/>
    </location>
</feature>
<dbReference type="Pfam" id="PF02224">
    <property type="entry name" value="Cytidylate_kin"/>
    <property type="match status" value="1"/>
</dbReference>
<reference evidence="10" key="2">
    <citation type="submission" date="2021-04" db="EMBL/GenBank/DDBJ databases">
        <authorList>
            <person name="Gilroy R."/>
        </authorList>
    </citation>
    <scope>NUCLEOTIDE SEQUENCE</scope>
    <source>
        <strain evidence="10">1719</strain>
    </source>
</reference>
<dbReference type="AlphaFoldDB" id="A0A9D1W7S2"/>
<feature type="binding site" evidence="8">
    <location>
        <begin position="12"/>
        <end position="20"/>
    </location>
    <ligand>
        <name>ATP</name>
        <dbReference type="ChEBI" id="CHEBI:30616"/>
    </ligand>
</feature>
<protein>
    <recommendedName>
        <fullName evidence="8">Cytidylate kinase</fullName>
        <shortName evidence="8">CK</shortName>
        <ecNumber evidence="8">2.7.4.25</ecNumber>
    </recommendedName>
    <alternativeName>
        <fullName evidence="8">Cytidine monophosphate kinase</fullName>
        <shortName evidence="8">CMP kinase</shortName>
    </alternativeName>
</protein>
<dbReference type="InterPro" id="IPR011994">
    <property type="entry name" value="Cytidylate_kinase_dom"/>
</dbReference>
<sequence>MSSTNTVIAIDGYSSCGKSTLAKALAKEIGFVFIDTGAMYRAVALYAIQNGINIDDLDTVNDLIKDVSIELRNRDGDVQVFLNGEDVTESIRSMEVSSIVSQVAAIKPVRDRLVEMQQELGRQKDVVMDGRDIGTVVFPNADFKFFMTADKEVRAQRRFKELQAKGLQVTFEEVMGNLLERDRIDTTRKESPLTMAHDAIVLDNSQMDQAQQLQFVLAKLKAKEV</sequence>
<dbReference type="GO" id="GO:0005524">
    <property type="term" value="F:ATP binding"/>
    <property type="evidence" value="ECO:0007669"/>
    <property type="project" value="UniProtKB-UniRule"/>
</dbReference>
<evidence type="ECO:0000313" key="11">
    <source>
        <dbReference type="Proteomes" id="UP000824156"/>
    </source>
</evidence>
<evidence type="ECO:0000259" key="9">
    <source>
        <dbReference type="Pfam" id="PF02224"/>
    </source>
</evidence>
<evidence type="ECO:0000256" key="2">
    <source>
        <dbReference type="ARBA" id="ARBA00022679"/>
    </source>
</evidence>
<keyword evidence="5 8" id="KW-0067">ATP-binding</keyword>
<comment type="caution">
    <text evidence="10">The sequence shown here is derived from an EMBL/GenBank/DDBJ whole genome shotgun (WGS) entry which is preliminary data.</text>
</comment>
<comment type="catalytic activity">
    <reaction evidence="7 8">
        <text>CMP + ATP = CDP + ADP</text>
        <dbReference type="Rhea" id="RHEA:11600"/>
        <dbReference type="ChEBI" id="CHEBI:30616"/>
        <dbReference type="ChEBI" id="CHEBI:58069"/>
        <dbReference type="ChEBI" id="CHEBI:60377"/>
        <dbReference type="ChEBI" id="CHEBI:456216"/>
        <dbReference type="EC" id="2.7.4.25"/>
    </reaction>
</comment>
<dbReference type="NCBIfam" id="TIGR00017">
    <property type="entry name" value="cmk"/>
    <property type="match status" value="1"/>
</dbReference>
<dbReference type="HAMAP" id="MF_00238">
    <property type="entry name" value="Cytidyl_kinase_type1"/>
    <property type="match status" value="1"/>
</dbReference>
<dbReference type="GO" id="GO:0006220">
    <property type="term" value="P:pyrimidine nucleotide metabolic process"/>
    <property type="evidence" value="ECO:0007669"/>
    <property type="project" value="UniProtKB-UniRule"/>
</dbReference>
<comment type="subcellular location">
    <subcellularLocation>
        <location evidence="8">Cytoplasm</location>
    </subcellularLocation>
</comment>